<dbReference type="Gene3D" id="2.60.120.200">
    <property type="match status" value="1"/>
</dbReference>
<protein>
    <recommendedName>
        <fullName evidence="2">LamG-like jellyroll fold domain-containing protein</fullName>
    </recommendedName>
</protein>
<dbReference type="SUPFAM" id="SSF49899">
    <property type="entry name" value="Concanavalin A-like lectins/glucanases"/>
    <property type="match status" value="1"/>
</dbReference>
<gene>
    <name evidence="1" type="ORF">METZ01_LOCUS464873</name>
</gene>
<evidence type="ECO:0000313" key="1">
    <source>
        <dbReference type="EMBL" id="SVE12019.1"/>
    </source>
</evidence>
<dbReference type="Pfam" id="PF13385">
    <property type="entry name" value="Laminin_G_3"/>
    <property type="match status" value="1"/>
</dbReference>
<proteinExistence type="predicted"/>
<reference evidence="1" key="1">
    <citation type="submission" date="2018-05" db="EMBL/GenBank/DDBJ databases">
        <authorList>
            <person name="Lanie J.A."/>
            <person name="Ng W.-L."/>
            <person name="Kazmierczak K.M."/>
            <person name="Andrzejewski T.M."/>
            <person name="Davidsen T.M."/>
            <person name="Wayne K.J."/>
            <person name="Tettelin H."/>
            <person name="Glass J.I."/>
            <person name="Rusch D."/>
            <person name="Podicherti R."/>
            <person name="Tsui H.-C.T."/>
            <person name="Winkler M.E."/>
        </authorList>
    </citation>
    <scope>NUCLEOTIDE SEQUENCE</scope>
</reference>
<dbReference type="AlphaFoldDB" id="A0A383AWV2"/>
<evidence type="ECO:0008006" key="2">
    <source>
        <dbReference type="Google" id="ProtNLM"/>
    </source>
</evidence>
<feature type="non-terminal residue" evidence="1">
    <location>
        <position position="249"/>
    </location>
</feature>
<dbReference type="InterPro" id="IPR013320">
    <property type="entry name" value="ConA-like_dom_sf"/>
</dbReference>
<sequence>AGAMGNPGLTYVNTPELGVPALYPNGVGTAVRFDGSKDQRLRVADHPDINVTGGPWEEMSWEFWFKPEKLPVAGETITLYEQGGNTRGVHIYLSGTQDSDPTEAEVYMLALNRAETIWGGTLNQVGDEGVTAVKGTVKLGSLYHLVFVMDGDPSGDLEGTLTGYLNGRQIGQVSGVHLLYNHSDDIAFAYAAAQAVDHITGNRGEQPGFGFTGVLDDAAFYTTALSAEQAEAHFEGGFAGKVSDAIEIT</sequence>
<feature type="non-terminal residue" evidence="1">
    <location>
        <position position="1"/>
    </location>
</feature>
<accession>A0A383AWV2</accession>
<organism evidence="1">
    <name type="scientific">marine metagenome</name>
    <dbReference type="NCBI Taxonomy" id="408172"/>
    <lineage>
        <taxon>unclassified sequences</taxon>
        <taxon>metagenomes</taxon>
        <taxon>ecological metagenomes</taxon>
    </lineage>
</organism>
<dbReference type="EMBL" id="UINC01195445">
    <property type="protein sequence ID" value="SVE12019.1"/>
    <property type="molecule type" value="Genomic_DNA"/>
</dbReference>
<name>A0A383AWV2_9ZZZZ</name>